<keyword evidence="5" id="KW-0804">Transcription</keyword>
<evidence type="ECO:0000256" key="4">
    <source>
        <dbReference type="ARBA" id="ARBA00023125"/>
    </source>
</evidence>
<dbReference type="Pfam" id="PF00486">
    <property type="entry name" value="Trans_reg_C"/>
    <property type="match status" value="1"/>
</dbReference>
<dbReference type="CDD" id="cd17624">
    <property type="entry name" value="REC_OmpR_PmrA-like"/>
    <property type="match status" value="1"/>
</dbReference>
<keyword evidence="1 6" id="KW-0597">Phosphoprotein</keyword>
<dbReference type="GO" id="GO:0005829">
    <property type="term" value="C:cytosol"/>
    <property type="evidence" value="ECO:0007669"/>
    <property type="project" value="TreeGrafter"/>
</dbReference>
<dbReference type="PANTHER" id="PTHR48111">
    <property type="entry name" value="REGULATOR OF RPOS"/>
    <property type="match status" value="1"/>
</dbReference>
<dbReference type="GO" id="GO:0000156">
    <property type="term" value="F:phosphorelay response regulator activity"/>
    <property type="evidence" value="ECO:0007669"/>
    <property type="project" value="TreeGrafter"/>
</dbReference>
<evidence type="ECO:0000256" key="6">
    <source>
        <dbReference type="PROSITE-ProRule" id="PRU00169"/>
    </source>
</evidence>
<gene>
    <name evidence="10" type="ORF">DPM33_32805</name>
</gene>
<dbReference type="InterPro" id="IPR036388">
    <property type="entry name" value="WH-like_DNA-bd_sf"/>
</dbReference>
<feature type="domain" description="Response regulatory" evidence="8">
    <location>
        <begin position="2"/>
        <end position="116"/>
    </location>
</feature>
<dbReference type="SMART" id="SM00448">
    <property type="entry name" value="REC"/>
    <property type="match status" value="1"/>
</dbReference>
<evidence type="ECO:0000256" key="1">
    <source>
        <dbReference type="ARBA" id="ARBA00022553"/>
    </source>
</evidence>
<keyword evidence="4 7" id="KW-0238">DNA-binding</keyword>
<evidence type="ECO:0000313" key="10">
    <source>
        <dbReference type="EMBL" id="RAZ83170.1"/>
    </source>
</evidence>
<evidence type="ECO:0000256" key="5">
    <source>
        <dbReference type="ARBA" id="ARBA00023163"/>
    </source>
</evidence>
<protein>
    <submittedName>
        <fullName evidence="10">DNA-binding response regulator</fullName>
    </submittedName>
</protein>
<dbReference type="InterPro" id="IPR039420">
    <property type="entry name" value="WalR-like"/>
</dbReference>
<proteinExistence type="predicted"/>
<dbReference type="FunFam" id="3.40.50.2300:FF:000002">
    <property type="entry name" value="DNA-binding response regulator PhoP"/>
    <property type="match status" value="1"/>
</dbReference>
<dbReference type="Gene3D" id="6.10.250.690">
    <property type="match status" value="1"/>
</dbReference>
<dbReference type="EMBL" id="QMBP01000027">
    <property type="protein sequence ID" value="RAZ83170.1"/>
    <property type="molecule type" value="Genomic_DNA"/>
</dbReference>
<dbReference type="CDD" id="cd00383">
    <property type="entry name" value="trans_reg_C"/>
    <property type="match status" value="1"/>
</dbReference>
<dbReference type="InterPro" id="IPR001789">
    <property type="entry name" value="Sig_transdc_resp-reg_receiver"/>
</dbReference>
<evidence type="ECO:0000259" key="8">
    <source>
        <dbReference type="PROSITE" id="PS50110"/>
    </source>
</evidence>
<dbReference type="InterPro" id="IPR011006">
    <property type="entry name" value="CheY-like_superfamily"/>
</dbReference>
<dbReference type="GO" id="GO:0006355">
    <property type="term" value="P:regulation of DNA-templated transcription"/>
    <property type="evidence" value="ECO:0007669"/>
    <property type="project" value="InterPro"/>
</dbReference>
<dbReference type="PROSITE" id="PS50110">
    <property type="entry name" value="RESPONSE_REGULATORY"/>
    <property type="match status" value="1"/>
</dbReference>
<keyword evidence="2" id="KW-0902">Two-component regulatory system</keyword>
<evidence type="ECO:0000259" key="9">
    <source>
        <dbReference type="PROSITE" id="PS51755"/>
    </source>
</evidence>
<dbReference type="SMART" id="SM00862">
    <property type="entry name" value="Trans_reg_C"/>
    <property type="match status" value="1"/>
</dbReference>
<keyword evidence="3" id="KW-0805">Transcription regulation</keyword>
<evidence type="ECO:0000256" key="7">
    <source>
        <dbReference type="PROSITE-ProRule" id="PRU01091"/>
    </source>
</evidence>
<organism evidence="10 11">
    <name type="scientific">Mesorhizobium hawassense</name>
    <dbReference type="NCBI Taxonomy" id="1209954"/>
    <lineage>
        <taxon>Bacteria</taxon>
        <taxon>Pseudomonadati</taxon>
        <taxon>Pseudomonadota</taxon>
        <taxon>Alphaproteobacteria</taxon>
        <taxon>Hyphomicrobiales</taxon>
        <taxon>Phyllobacteriaceae</taxon>
        <taxon>Mesorhizobium</taxon>
    </lineage>
</organism>
<dbReference type="RefSeq" id="WP_112101503.1">
    <property type="nucleotide sequence ID" value="NZ_QMBP01000027.1"/>
</dbReference>
<dbReference type="SUPFAM" id="SSF52172">
    <property type="entry name" value="CheY-like"/>
    <property type="match status" value="1"/>
</dbReference>
<feature type="modified residue" description="4-aspartylphosphate" evidence="6">
    <location>
        <position position="51"/>
    </location>
</feature>
<dbReference type="PANTHER" id="PTHR48111:SF67">
    <property type="entry name" value="TRANSCRIPTIONAL REGULATORY PROTEIN TCTD"/>
    <property type="match status" value="1"/>
</dbReference>
<name>A0A330H483_9HYPH</name>
<evidence type="ECO:0000256" key="2">
    <source>
        <dbReference type="ARBA" id="ARBA00023012"/>
    </source>
</evidence>
<dbReference type="Pfam" id="PF00072">
    <property type="entry name" value="Response_reg"/>
    <property type="match status" value="1"/>
</dbReference>
<dbReference type="Gene3D" id="1.10.10.10">
    <property type="entry name" value="Winged helix-like DNA-binding domain superfamily/Winged helix DNA-binding domain"/>
    <property type="match status" value="1"/>
</dbReference>
<accession>A0A330H483</accession>
<dbReference type="Gene3D" id="3.40.50.2300">
    <property type="match status" value="1"/>
</dbReference>
<feature type="domain" description="OmpR/PhoB-type" evidence="9">
    <location>
        <begin position="124"/>
        <end position="220"/>
    </location>
</feature>
<reference evidence="11" key="1">
    <citation type="submission" date="2018-06" db="EMBL/GenBank/DDBJ databases">
        <authorList>
            <person name="Helene L.C."/>
            <person name="Dall'Agnol R."/>
            <person name="Delamuta J.R."/>
            <person name="Hungria M."/>
        </authorList>
    </citation>
    <scope>NUCLEOTIDE SEQUENCE [LARGE SCALE GENOMIC DNA]</scope>
    <source>
        <strain evidence="11">AC99b</strain>
    </source>
</reference>
<keyword evidence="11" id="KW-1185">Reference proteome</keyword>
<sequence length="225" mass="24760">MRLLLVEDNRELADWLSKTLRQASYVVDVVHDGEDVEHALAAGDHALIILDLALPRMGGMEVLKRLRARGNPVPVIVLTANASLDGRVKGLNEGADDYLAKPFQIEELEARIRVQLRRANDRTAPVIACGDLVFDTNTRLFSLSGATLSLTPREHAVLEQLVVKAGRTVSKAALSAAIYDFETDADPSAIEIYVHRLRKKLEGSRVQIATLRGLGYLLRHDDPAP</sequence>
<dbReference type="PROSITE" id="PS51755">
    <property type="entry name" value="OMPR_PHOB"/>
    <property type="match status" value="1"/>
</dbReference>
<dbReference type="Proteomes" id="UP000251558">
    <property type="component" value="Unassembled WGS sequence"/>
</dbReference>
<dbReference type="AlphaFoldDB" id="A0A330H483"/>
<dbReference type="InterPro" id="IPR001867">
    <property type="entry name" value="OmpR/PhoB-type_DNA-bd"/>
</dbReference>
<dbReference type="OrthoDB" id="9802426at2"/>
<reference evidence="10 11" key="2">
    <citation type="submission" date="2018-07" db="EMBL/GenBank/DDBJ databases">
        <title>Diversity of Mesorhizobium strains in Brazil.</title>
        <authorList>
            <person name="Helene L.C.F."/>
            <person name="Dall'Agnol R."/>
            <person name="Delamuta J.R.M."/>
            <person name="Hungria M."/>
        </authorList>
    </citation>
    <scope>NUCLEOTIDE SEQUENCE [LARGE SCALE GENOMIC DNA]</scope>
    <source>
        <strain evidence="10 11">AC99b</strain>
    </source>
</reference>
<dbReference type="GO" id="GO:0000976">
    <property type="term" value="F:transcription cis-regulatory region binding"/>
    <property type="evidence" value="ECO:0007669"/>
    <property type="project" value="TreeGrafter"/>
</dbReference>
<dbReference type="GO" id="GO:0032993">
    <property type="term" value="C:protein-DNA complex"/>
    <property type="evidence" value="ECO:0007669"/>
    <property type="project" value="TreeGrafter"/>
</dbReference>
<comment type="caution">
    <text evidence="10">The sequence shown here is derived from an EMBL/GenBank/DDBJ whole genome shotgun (WGS) entry which is preliminary data.</text>
</comment>
<evidence type="ECO:0000256" key="3">
    <source>
        <dbReference type="ARBA" id="ARBA00023015"/>
    </source>
</evidence>
<evidence type="ECO:0000313" key="11">
    <source>
        <dbReference type="Proteomes" id="UP000251558"/>
    </source>
</evidence>
<feature type="DNA-binding region" description="OmpR/PhoB-type" evidence="7">
    <location>
        <begin position="124"/>
        <end position="220"/>
    </location>
</feature>